<evidence type="ECO:0000313" key="3">
    <source>
        <dbReference type="Proteomes" id="UP000263012"/>
    </source>
</evidence>
<dbReference type="Proteomes" id="UP000263012">
    <property type="component" value="Chromosome"/>
</dbReference>
<keyword evidence="3" id="KW-1185">Reference proteome</keyword>
<dbReference type="AlphaFoldDB" id="A0A343TNV0"/>
<dbReference type="PANTHER" id="PTHR35610">
    <property type="entry name" value="3-ISOPROPYLMALATE DEHYDRATASE-RELATED"/>
    <property type="match status" value="1"/>
</dbReference>
<feature type="region of interest" description="Disordered" evidence="1">
    <location>
        <begin position="233"/>
        <end position="252"/>
    </location>
</feature>
<dbReference type="GeneID" id="37879530"/>
<feature type="compositionally biased region" description="Low complexity" evidence="1">
    <location>
        <begin position="233"/>
        <end position="246"/>
    </location>
</feature>
<dbReference type="InterPro" id="IPR019151">
    <property type="entry name" value="Proteasome_assmbl_chaperone_2"/>
</dbReference>
<protein>
    <submittedName>
        <fullName evidence="2">ATP-grasp superfamily enzyme</fullName>
    </submittedName>
</protein>
<proteinExistence type="predicted"/>
<dbReference type="RefSeq" id="WP_119821380.1">
    <property type="nucleotide sequence ID" value="NZ_CP025066.1"/>
</dbReference>
<evidence type="ECO:0000256" key="1">
    <source>
        <dbReference type="SAM" id="MobiDB-lite"/>
    </source>
</evidence>
<evidence type="ECO:0000313" key="2">
    <source>
        <dbReference type="EMBL" id="AUX10772.1"/>
    </source>
</evidence>
<dbReference type="InterPro" id="IPR038389">
    <property type="entry name" value="PSMG2_sf"/>
</dbReference>
<dbReference type="EMBL" id="CP025066">
    <property type="protein sequence ID" value="AUX10772.1"/>
    <property type="molecule type" value="Genomic_DNA"/>
</dbReference>
<dbReference type="PANTHER" id="PTHR35610:SF8">
    <property type="entry name" value="3-ISOPROPYLMALATE DEHYDRATASE"/>
    <property type="match status" value="1"/>
</dbReference>
<accession>A0A343TNV0</accession>
<dbReference type="SUPFAM" id="SSF159659">
    <property type="entry name" value="Cgl1923-like"/>
    <property type="match status" value="1"/>
</dbReference>
<gene>
    <name evidence="2" type="ORF">AArcSl_3165</name>
</gene>
<name>A0A343TNV0_9EURY</name>
<reference evidence="3" key="1">
    <citation type="submission" date="2017-11" db="EMBL/GenBank/DDBJ databases">
        <title>Phenotypic and genomic properties of facultatively anaerobic sulfur-reducing natronoarchaea from hypersaline soda lakes.</title>
        <authorList>
            <person name="Sorokin D.Y."/>
            <person name="Kublanov I.V."/>
            <person name="Roman P."/>
            <person name="Sinninghe Damste J.S."/>
            <person name="Golyshin P.N."/>
            <person name="Rojo D."/>
            <person name="Ciordia S."/>
            <person name="Mena M.D.C."/>
            <person name="Ferrer M."/>
            <person name="Messina E."/>
            <person name="Smedile F."/>
            <person name="La Spada G."/>
            <person name="La Cono V."/>
            <person name="Yakimov M.M."/>
        </authorList>
    </citation>
    <scope>NUCLEOTIDE SEQUENCE [LARGE SCALE GENOMIC DNA]</scope>
    <source>
        <strain evidence="3">AArc-Sl</strain>
    </source>
</reference>
<dbReference type="OrthoDB" id="165933at2157"/>
<dbReference type="Pfam" id="PF09754">
    <property type="entry name" value="PAC2"/>
    <property type="match status" value="1"/>
</dbReference>
<dbReference type="Gene3D" id="3.40.50.10900">
    <property type="entry name" value="PAC-like subunit"/>
    <property type="match status" value="1"/>
</dbReference>
<dbReference type="KEGG" id="hdf:AArcSl_3165"/>
<sequence>MTGDDSTAHYDRTKELATDSPTLIEGLPGLGLVASIAVDQITKQLELEQHGTIRSDEFPPVASFNDGRVRDTVRVYAGKDPDVMTLQSDVPIPPNAVECLSKCVLTDLAEDFEKAVFLAGAPAETETEIGEIVGVATTDELETDLVDAGIPLAEGAGVIGGITGGLLASCYHNDIPASVLVVRSHPYIPDPGAAREVVENALEPLVDFDIDTQELLEQAEEIQRQKQQIAQQLQQYQQQQQEQQPQTSGMFQ</sequence>
<organism evidence="2 3">
    <name type="scientific">Halalkaliarchaeum desulfuricum</name>
    <dbReference type="NCBI Taxonomy" id="2055893"/>
    <lineage>
        <taxon>Archaea</taxon>
        <taxon>Methanobacteriati</taxon>
        <taxon>Methanobacteriota</taxon>
        <taxon>Stenosarchaea group</taxon>
        <taxon>Halobacteria</taxon>
        <taxon>Halobacteriales</taxon>
        <taxon>Haloferacaceae</taxon>
        <taxon>Halalkaliarchaeum</taxon>
    </lineage>
</organism>